<proteinExistence type="predicted"/>
<organism evidence="3 4">
    <name type="scientific">Halobacillus dabanensis</name>
    <dbReference type="NCBI Taxonomy" id="240302"/>
    <lineage>
        <taxon>Bacteria</taxon>
        <taxon>Bacillati</taxon>
        <taxon>Bacillota</taxon>
        <taxon>Bacilli</taxon>
        <taxon>Bacillales</taxon>
        <taxon>Bacillaceae</taxon>
        <taxon>Halobacillus</taxon>
    </lineage>
</organism>
<feature type="transmembrane region" description="Helical" evidence="2">
    <location>
        <begin position="46"/>
        <end position="68"/>
    </location>
</feature>
<dbReference type="Proteomes" id="UP000183557">
    <property type="component" value="Unassembled WGS sequence"/>
</dbReference>
<evidence type="ECO:0000313" key="4">
    <source>
        <dbReference type="Proteomes" id="UP000183557"/>
    </source>
</evidence>
<evidence type="ECO:0000256" key="2">
    <source>
        <dbReference type="SAM" id="Phobius"/>
    </source>
</evidence>
<accession>A0A1I3W1C5</accession>
<evidence type="ECO:0000313" key="3">
    <source>
        <dbReference type="EMBL" id="SFK01434.1"/>
    </source>
</evidence>
<name>A0A1I3W1C5_HALDA</name>
<keyword evidence="2" id="KW-0472">Membrane</keyword>
<gene>
    <name evidence="3" type="ORF">SAMN04487936_106147</name>
</gene>
<feature type="region of interest" description="Disordered" evidence="1">
    <location>
        <begin position="78"/>
        <end position="147"/>
    </location>
</feature>
<keyword evidence="2" id="KW-1133">Transmembrane helix</keyword>
<dbReference type="AlphaFoldDB" id="A0A1I3W1C5"/>
<protein>
    <recommendedName>
        <fullName evidence="5">Sporulation and spore germination</fullName>
    </recommendedName>
</protein>
<evidence type="ECO:0000256" key="1">
    <source>
        <dbReference type="SAM" id="MobiDB-lite"/>
    </source>
</evidence>
<reference evidence="4" key="1">
    <citation type="submission" date="2016-10" db="EMBL/GenBank/DDBJ databases">
        <authorList>
            <person name="Varghese N."/>
            <person name="Submissions S."/>
        </authorList>
    </citation>
    <scope>NUCLEOTIDE SEQUENCE [LARGE SCALE GENOMIC DNA]</scope>
    <source>
        <strain evidence="4">CGMCC 1.3704</strain>
    </source>
</reference>
<feature type="compositionally biased region" description="Acidic residues" evidence="1">
    <location>
        <begin position="120"/>
        <end position="135"/>
    </location>
</feature>
<keyword evidence="4" id="KW-1185">Reference proteome</keyword>
<evidence type="ECO:0008006" key="5">
    <source>
        <dbReference type="Google" id="ProtNLM"/>
    </source>
</evidence>
<dbReference type="RefSeq" id="WP_075036758.1">
    <property type="nucleotide sequence ID" value="NZ_FOSB01000006.1"/>
</dbReference>
<feature type="compositionally biased region" description="Acidic residues" evidence="1">
    <location>
        <begin position="95"/>
        <end position="112"/>
    </location>
</feature>
<dbReference type="OrthoDB" id="2965336at2"/>
<sequence length="411" mass="45751">MKKHKDEDVENLLNKLPSIEDRQSKEAVFQKVSSRVNKKKRKTPPWLLPGMATIAAVVLLAVFIPVYFNNNNEMFTGEESTDQMHTTSDTYSSSEFEETEEAIPSAEDESEVEEARPEENDNEREDASIAEDDGKESEVPKTEENNVQTVEDTNGFNSLIAGPNIEQYETVTYPGMNGEVVLPLVPVTENLEQVPSTSYGLAERATSDLKYEISEQGDTVTVIFPEDFSVSGSSWTQAIIESIRWDLAHLETDTIMIQTESGAPVPLGNYGEMTEIPAIKNGEYVFKLYQYEGSDEQLLAPVAVEASPSFLEALHLMKESGQALYVKPAIPSHVQFTEVSTEEGLVTINVDHQAWASEQQLLTMVEAILATAEQFGFHAVQFEGINVREFSPYNLDEPIAVPEKINPMIIN</sequence>
<dbReference type="EMBL" id="FOSB01000006">
    <property type="protein sequence ID" value="SFK01434.1"/>
    <property type="molecule type" value="Genomic_DNA"/>
</dbReference>
<keyword evidence="2" id="KW-0812">Transmembrane</keyword>